<evidence type="ECO:0000313" key="2">
    <source>
        <dbReference type="Proteomes" id="UP000643279"/>
    </source>
</evidence>
<dbReference type="EMBL" id="BMFW01000005">
    <property type="protein sequence ID" value="GGH93757.1"/>
    <property type="molecule type" value="Genomic_DNA"/>
</dbReference>
<comment type="caution">
    <text evidence="1">The sequence shown here is derived from an EMBL/GenBank/DDBJ whole genome shotgun (WGS) entry which is preliminary data.</text>
</comment>
<organism evidence="1 2">
    <name type="scientific">Arthrobacter liuii</name>
    <dbReference type="NCBI Taxonomy" id="1476996"/>
    <lineage>
        <taxon>Bacteria</taxon>
        <taxon>Bacillati</taxon>
        <taxon>Actinomycetota</taxon>
        <taxon>Actinomycetes</taxon>
        <taxon>Micrococcales</taxon>
        <taxon>Micrococcaceae</taxon>
        <taxon>Arthrobacter</taxon>
    </lineage>
</organism>
<evidence type="ECO:0008006" key="3">
    <source>
        <dbReference type="Google" id="ProtNLM"/>
    </source>
</evidence>
<sequence length="308" mass="32253">MAVVYTQNVPPSTVIPAPNVTTYATRSIYVTPAEFKAAPTGMDVSQLIPGDSNQAHQAAALVMQLQRASGVADKICRKILGATLDTQAGFYRVRNDPNLGPVLRVPLDFTPLVAVAGASIGATPSTMATVTDLSNVWISKKSATIPLGGNSPFGSRFSGQRFASVQYVNGWVNTTLYAGASPGQTSITVTSTLGIMPGQQVNLVNTNNSEVVTVDPSYTPSNTATNALVPVSPIIGTYAAGDTVTNMPQEIKQAVILIAKSLIKTRGSESIVIASTTSQPDHVQGVESGVTSDMEMAEYLLSDYVRSA</sequence>
<protein>
    <recommendedName>
        <fullName evidence="3">Baseplate protein J-like domain-containing protein</fullName>
    </recommendedName>
</protein>
<evidence type="ECO:0000313" key="1">
    <source>
        <dbReference type="EMBL" id="GGH93757.1"/>
    </source>
</evidence>
<name>A0ABQ2APX1_9MICC</name>
<dbReference type="Proteomes" id="UP000643279">
    <property type="component" value="Unassembled WGS sequence"/>
</dbReference>
<dbReference type="RefSeq" id="WP_188571040.1">
    <property type="nucleotide sequence ID" value="NZ_BMFW01000005.1"/>
</dbReference>
<reference evidence="2" key="1">
    <citation type="journal article" date="2019" name="Int. J. Syst. Evol. Microbiol.">
        <title>The Global Catalogue of Microorganisms (GCM) 10K type strain sequencing project: providing services to taxonomists for standard genome sequencing and annotation.</title>
        <authorList>
            <consortium name="The Broad Institute Genomics Platform"/>
            <consortium name="The Broad Institute Genome Sequencing Center for Infectious Disease"/>
            <person name="Wu L."/>
            <person name="Ma J."/>
        </authorList>
    </citation>
    <scope>NUCLEOTIDE SEQUENCE [LARGE SCALE GENOMIC DNA]</scope>
    <source>
        <strain evidence="2">CGMCC 1.12778</strain>
    </source>
</reference>
<keyword evidence="2" id="KW-1185">Reference proteome</keyword>
<proteinExistence type="predicted"/>
<accession>A0ABQ2APX1</accession>
<gene>
    <name evidence="1" type="ORF">GCM10007170_15370</name>
</gene>